<reference evidence="8 9" key="1">
    <citation type="submission" date="2015-09" db="EMBL/GenBank/DDBJ databases">
        <title>Draft Genome Sequence of Pseudoalteromonas lipolytica UCD-48B.</title>
        <authorList>
            <person name="Krusor M."/>
            <person name="Coil D.A."/>
            <person name="Lang J.M."/>
            <person name="Eisen J.A."/>
            <person name="Alexiev A."/>
        </authorList>
    </citation>
    <scope>NUCLEOTIDE SEQUENCE [LARGE SCALE GENOMIC DNA]</scope>
    <source>
        <strain evidence="8 9">UCD-48B</strain>
    </source>
</reference>
<dbReference type="InterPro" id="IPR006710">
    <property type="entry name" value="Glyco_hydro_43"/>
</dbReference>
<evidence type="ECO:0000256" key="4">
    <source>
        <dbReference type="ARBA" id="ARBA00023295"/>
    </source>
</evidence>
<keyword evidence="3 6" id="KW-0378">Hydrolase</keyword>
<organism evidence="8 9">
    <name type="scientific">Pseudoalteromonas lipolytica</name>
    <dbReference type="NCBI Taxonomy" id="570156"/>
    <lineage>
        <taxon>Bacteria</taxon>
        <taxon>Pseudomonadati</taxon>
        <taxon>Pseudomonadota</taxon>
        <taxon>Gammaproteobacteria</taxon>
        <taxon>Alteromonadales</taxon>
        <taxon>Pseudoalteromonadaceae</taxon>
        <taxon>Pseudoalteromonas</taxon>
    </lineage>
</organism>
<gene>
    <name evidence="8" type="ORF">AOG27_06895</name>
</gene>
<evidence type="ECO:0000256" key="3">
    <source>
        <dbReference type="ARBA" id="ARBA00022801"/>
    </source>
</evidence>
<accession>A0A0N8HKM5</accession>
<dbReference type="AlphaFoldDB" id="A0A0N8HKM5"/>
<name>A0A0N8HKM5_9GAMM</name>
<dbReference type="GO" id="GO:0004553">
    <property type="term" value="F:hydrolase activity, hydrolyzing O-glycosyl compounds"/>
    <property type="evidence" value="ECO:0007669"/>
    <property type="project" value="InterPro"/>
</dbReference>
<evidence type="ECO:0000256" key="1">
    <source>
        <dbReference type="ARBA" id="ARBA00009865"/>
    </source>
</evidence>
<dbReference type="PATRIC" id="fig|570156.3.peg.2431"/>
<keyword evidence="2 7" id="KW-0732">Signal</keyword>
<sequence>MMLKKLSRLTLLSALSASPLSAFADANSSKTLAPIDNPIVLKRADPWLVRDDKSGCYTFIGSSPEFDEIELRQACRLNDLKLAEPKVIWQKRDKGPMSVNIWAPELHQIDGSWYIYFAAGDIEKPFSIRMYALKNDSDDPMQGEWQEMGQVTSHLDSFSLDATSFTHKGKRYMIWAQQNQPATYNSALWLAEMDSPTSIKEPIIAITEPTLDWEVQGYKVNEGAAVITHGDKIFVTYSASATDHRYAMGLLWADVNADLLDPASWHKKAEPVFTTNAELGRFGPGHNSFVKAEDGVTDLMIYHSRDYKELKGTPLTDPNRHARARIITWDKNGFPVFSPELAD</sequence>
<dbReference type="EMBL" id="LJTC01000004">
    <property type="protein sequence ID" value="KPM84296.1"/>
    <property type="molecule type" value="Genomic_DNA"/>
</dbReference>
<dbReference type="PANTHER" id="PTHR43817:SF1">
    <property type="entry name" value="HYDROLASE, FAMILY 43, PUTATIVE (AFU_ORTHOLOGUE AFUA_3G01660)-RELATED"/>
    <property type="match status" value="1"/>
</dbReference>
<proteinExistence type="inferred from homology"/>
<dbReference type="GO" id="GO:0005975">
    <property type="term" value="P:carbohydrate metabolic process"/>
    <property type="evidence" value="ECO:0007669"/>
    <property type="project" value="InterPro"/>
</dbReference>
<evidence type="ECO:0000256" key="5">
    <source>
        <dbReference type="PIRSR" id="PIRSR606710-2"/>
    </source>
</evidence>
<dbReference type="InterPro" id="IPR023296">
    <property type="entry name" value="Glyco_hydro_beta-prop_sf"/>
</dbReference>
<dbReference type="Gene3D" id="2.115.10.20">
    <property type="entry name" value="Glycosyl hydrolase domain, family 43"/>
    <property type="match status" value="1"/>
</dbReference>
<evidence type="ECO:0000256" key="7">
    <source>
        <dbReference type="SAM" id="SignalP"/>
    </source>
</evidence>
<dbReference type="PIRSF" id="PIRSF025414">
    <property type="entry name" value="Alpha-L-arabinofuranosidase"/>
    <property type="match status" value="1"/>
</dbReference>
<protein>
    <submittedName>
        <fullName evidence="8">Alpha-N-arabinofuranosidase</fullName>
    </submittedName>
</protein>
<evidence type="ECO:0000313" key="8">
    <source>
        <dbReference type="EMBL" id="KPM84296.1"/>
    </source>
</evidence>
<comment type="caution">
    <text evidence="8">The sequence shown here is derived from an EMBL/GenBank/DDBJ whole genome shotgun (WGS) entry which is preliminary data.</text>
</comment>
<evidence type="ECO:0000313" key="9">
    <source>
        <dbReference type="Proteomes" id="UP000050378"/>
    </source>
</evidence>
<evidence type="ECO:0000256" key="2">
    <source>
        <dbReference type="ARBA" id="ARBA00022729"/>
    </source>
</evidence>
<dbReference type="SUPFAM" id="SSF75005">
    <property type="entry name" value="Arabinanase/levansucrase/invertase"/>
    <property type="match status" value="1"/>
</dbReference>
<dbReference type="InterPro" id="IPR016828">
    <property type="entry name" value="Alpha-L-arabinofuranosidase"/>
</dbReference>
<feature type="signal peptide" evidence="7">
    <location>
        <begin position="1"/>
        <end position="24"/>
    </location>
</feature>
<feature type="chain" id="PRO_5006026605" evidence="7">
    <location>
        <begin position="25"/>
        <end position="343"/>
    </location>
</feature>
<dbReference type="STRING" id="570156.AOG27_06895"/>
<keyword evidence="4 6" id="KW-0326">Glycosidase</keyword>
<dbReference type="PANTHER" id="PTHR43817">
    <property type="entry name" value="GLYCOSYL HYDROLASE"/>
    <property type="match status" value="1"/>
</dbReference>
<feature type="site" description="Important for catalytic activity, responsible for pKa modulation of the active site Glu and correct orientation of both the proton donor and substrate" evidence="5">
    <location>
        <position position="161"/>
    </location>
</feature>
<comment type="similarity">
    <text evidence="1 6">Belongs to the glycosyl hydrolase 43 family.</text>
</comment>
<evidence type="ECO:0000256" key="6">
    <source>
        <dbReference type="RuleBase" id="RU361187"/>
    </source>
</evidence>
<dbReference type="Proteomes" id="UP000050378">
    <property type="component" value="Unassembled WGS sequence"/>
</dbReference>
<dbReference type="Pfam" id="PF04616">
    <property type="entry name" value="Glyco_hydro_43"/>
    <property type="match status" value="1"/>
</dbReference>